<organism evidence="2 5">
    <name type="scientific">Sporolactobacillus terrae</name>
    <dbReference type="NCBI Taxonomy" id="269673"/>
    <lineage>
        <taxon>Bacteria</taxon>
        <taxon>Bacillati</taxon>
        <taxon>Bacillota</taxon>
        <taxon>Bacilli</taxon>
        <taxon>Bacillales</taxon>
        <taxon>Sporolactobacillaceae</taxon>
        <taxon>Sporolactobacillus</taxon>
    </lineage>
</organism>
<dbReference type="Proteomes" id="UP000326951">
    <property type="component" value="Chromosome"/>
</dbReference>
<gene>
    <name evidence="3" type="ORF">C0674_15485</name>
    <name evidence="2" type="ORF">St703_31220</name>
</gene>
<dbReference type="EMBL" id="AP021853">
    <property type="protein sequence ID" value="BBO00418.1"/>
    <property type="molecule type" value="Genomic_DNA"/>
</dbReference>
<evidence type="ECO:0000313" key="4">
    <source>
        <dbReference type="Proteomes" id="UP000285882"/>
    </source>
</evidence>
<name>A0A410DCL8_9BACL</name>
<sequence length="230" mass="27140">MFLPSIKLVAYAVIALFFMLSALFIILVIHKIYANRSQASIEQLKRKIQPPIFQNLFGEAEDSLKYFKKKRLFDDAILELLKEMNNQFDLNLLNITQSKAFEKYIIPAIEKRLRARRWSKRMNTLYLIESLGPAASWINLWQVYHRKHISRQDQYIILRINAQVNERLGNIVWKALTTPHPKVRYGFSVVPRPITNWVIPRLLPKRLIDVFMANNLGLKYKTDKKSEKNL</sequence>
<evidence type="ECO:0000313" key="5">
    <source>
        <dbReference type="Proteomes" id="UP000326951"/>
    </source>
</evidence>
<reference evidence="3 4" key="1">
    <citation type="submission" date="2018-01" db="EMBL/GenBank/DDBJ databases">
        <title>Complete genome sequencing of Sporolactobacillus terrae DLG3.</title>
        <authorList>
            <person name="Nam Y.-D."/>
            <person name="Kang J."/>
            <person name="Chung W.-H."/>
        </authorList>
    </citation>
    <scope>NUCLEOTIDE SEQUENCE [LARGE SCALE GENOMIC DNA]</scope>
    <source>
        <strain evidence="3 4">DLG3</strain>
    </source>
</reference>
<keyword evidence="4" id="KW-1185">Reference proteome</keyword>
<evidence type="ECO:0000256" key="1">
    <source>
        <dbReference type="SAM" id="Phobius"/>
    </source>
</evidence>
<dbReference type="AlphaFoldDB" id="A0A410DCL8"/>
<evidence type="ECO:0000313" key="3">
    <source>
        <dbReference type="EMBL" id="QAA23879.1"/>
    </source>
</evidence>
<feature type="transmembrane region" description="Helical" evidence="1">
    <location>
        <begin position="6"/>
        <end position="29"/>
    </location>
</feature>
<proteinExistence type="predicted"/>
<protein>
    <submittedName>
        <fullName evidence="2">Uncharacterized protein</fullName>
    </submittedName>
</protein>
<dbReference type="EMBL" id="CP025688">
    <property type="protein sequence ID" value="QAA23879.1"/>
    <property type="molecule type" value="Genomic_DNA"/>
</dbReference>
<evidence type="ECO:0000313" key="2">
    <source>
        <dbReference type="EMBL" id="BBO00418.1"/>
    </source>
</evidence>
<dbReference type="Proteomes" id="UP000285882">
    <property type="component" value="Chromosome"/>
</dbReference>
<keyword evidence="1" id="KW-1133">Transmembrane helix</keyword>
<keyword evidence="1" id="KW-0812">Transmembrane</keyword>
<keyword evidence="1" id="KW-0472">Membrane</keyword>
<reference evidence="2 5" key="2">
    <citation type="submission" date="2019-09" db="EMBL/GenBank/DDBJ databases">
        <title>Complete genome sequence of Sporolactobacillus terrae 70-3.</title>
        <authorList>
            <person name="Tanaka N."/>
            <person name="Shiwa Y."/>
            <person name="Fujita N."/>
            <person name="Tanasupawat S."/>
        </authorList>
    </citation>
    <scope>NUCLEOTIDE SEQUENCE [LARGE SCALE GENOMIC DNA]</scope>
    <source>
        <strain evidence="2 5">70-3</strain>
    </source>
</reference>
<dbReference type="RefSeq" id="WP_128167253.1">
    <property type="nucleotide sequence ID" value="NZ_AP021853.1"/>
</dbReference>
<accession>A0A410DCL8</accession>